<dbReference type="EMBL" id="BJWH01000002">
    <property type="protein sequence ID" value="GEL97034.1"/>
    <property type="molecule type" value="Genomic_DNA"/>
</dbReference>
<dbReference type="Proteomes" id="UP000321049">
    <property type="component" value="Unassembled WGS sequence"/>
</dbReference>
<proteinExistence type="predicted"/>
<evidence type="ECO:0000256" key="1">
    <source>
        <dbReference type="SAM" id="MobiDB-lite"/>
    </source>
</evidence>
<dbReference type="RefSeq" id="WP_146844612.1">
    <property type="nucleotide sequence ID" value="NZ_BJWH01000002.1"/>
</dbReference>
<keyword evidence="3" id="KW-1185">Reference proteome</keyword>
<evidence type="ECO:0000313" key="2">
    <source>
        <dbReference type="EMBL" id="GEL97034.1"/>
    </source>
</evidence>
<evidence type="ECO:0000313" key="3">
    <source>
        <dbReference type="Proteomes" id="UP000321049"/>
    </source>
</evidence>
<dbReference type="OrthoDB" id="4821988at2"/>
<accession>A0A511JGC3</accession>
<name>A0A511JGC3_9CELL</name>
<feature type="region of interest" description="Disordered" evidence="1">
    <location>
        <begin position="31"/>
        <end position="295"/>
    </location>
</feature>
<feature type="compositionally biased region" description="Low complexity" evidence="1">
    <location>
        <begin position="168"/>
        <end position="188"/>
    </location>
</feature>
<feature type="compositionally biased region" description="Pro residues" evidence="1">
    <location>
        <begin position="216"/>
        <end position="230"/>
    </location>
</feature>
<organism evidence="2 3">
    <name type="scientific">Cellulomonas terrae</name>
    <dbReference type="NCBI Taxonomy" id="311234"/>
    <lineage>
        <taxon>Bacteria</taxon>
        <taxon>Bacillati</taxon>
        <taxon>Actinomycetota</taxon>
        <taxon>Actinomycetes</taxon>
        <taxon>Micrococcales</taxon>
        <taxon>Cellulomonadaceae</taxon>
        <taxon>Cellulomonas</taxon>
    </lineage>
</organism>
<evidence type="ECO:0008006" key="4">
    <source>
        <dbReference type="Google" id="ProtNLM"/>
    </source>
</evidence>
<dbReference type="AlphaFoldDB" id="A0A511JGC3"/>
<feature type="compositionally biased region" description="Low complexity" evidence="1">
    <location>
        <begin position="206"/>
        <end position="215"/>
    </location>
</feature>
<feature type="compositionally biased region" description="Basic and acidic residues" evidence="1">
    <location>
        <begin position="247"/>
        <end position="258"/>
    </location>
</feature>
<feature type="compositionally biased region" description="Low complexity" evidence="1">
    <location>
        <begin position="231"/>
        <end position="245"/>
    </location>
</feature>
<gene>
    <name evidence="2" type="ORF">CTE05_05810</name>
</gene>
<protein>
    <recommendedName>
        <fullName evidence="4">F5/8 type C domain-containing protein</fullName>
    </recommendedName>
</protein>
<feature type="compositionally biased region" description="Pro residues" evidence="1">
    <location>
        <begin position="85"/>
        <end position="97"/>
    </location>
</feature>
<feature type="compositionally biased region" description="Pro residues" evidence="1">
    <location>
        <begin position="57"/>
        <end position="67"/>
    </location>
</feature>
<feature type="compositionally biased region" description="Low complexity" evidence="1">
    <location>
        <begin position="143"/>
        <end position="160"/>
    </location>
</feature>
<reference evidence="2 3" key="1">
    <citation type="submission" date="2019-07" db="EMBL/GenBank/DDBJ databases">
        <title>Whole genome shotgun sequence of Cellulomonas terrae NBRC 100819.</title>
        <authorList>
            <person name="Hosoyama A."/>
            <person name="Uohara A."/>
            <person name="Ohji S."/>
            <person name="Ichikawa N."/>
        </authorList>
    </citation>
    <scope>NUCLEOTIDE SEQUENCE [LARGE SCALE GENOMIC DNA]</scope>
    <source>
        <strain evidence="2 3">NBRC 100819</strain>
    </source>
</reference>
<sequence>MIVCARCHHENPDGTLLCETCRTYLGWSAAAPAPSPAPALAPEDAEAAARADDEQDPPAPAAVPGPDRPVATAPAPPAEPDRPVTTPPPGPARPAAPGPAGRQPLTPTAPPASPQGPAAVAPGAPRPPAPITVRTAGGPGARTPVTPVAVPAAPSGRAAPVVPPPAPADARTTPDVTSPPTSPPVRATTGRDTAPVQPDGSAPAQATSEPATAPARPAPPTDPASPPTRRPPTNVRPVPVVLTPNETSERTPAREAPERTIGVRVAAGEARIAPRAPTDPEHPSGTPTPPNAFDAVLPTEAGAYAGTADDRPPAPDQPTPADAWQTFEDATRCPSCGRAIAVSRRFCRCGATLVRAAPPDVEPEPPREPWYRRWLGVFRRGRGFWHRMRAANNGVRARYDQARSAQVHLAEVTAVLAALGLTAVFVLPSTSQIEAQVVEQLVALDPRGYSAIEGVTAATDPATAPEPGFDPSFAVDGTTGRAWAGVWTPPTDAGPTCRRPGGTDALVLTLPEPSDVDRVAFSAGMPESSPDRATQDLPHQVDVSWGDGADQCQTFALTDSPDLQPFDIDATDVTEVRVVVVSVHETSDPPEVRHVAFNEVLLLQRGAPGLPVP</sequence>
<comment type="caution">
    <text evidence="2">The sequence shown here is derived from an EMBL/GenBank/DDBJ whole genome shotgun (WGS) entry which is preliminary data.</text>
</comment>